<name>A0AAE6YXZ8_9GAMM</name>
<keyword evidence="1" id="KW-1133">Transmembrane helix</keyword>
<gene>
    <name evidence="2" type="ORF">DWG24_07600</name>
</gene>
<evidence type="ECO:0000313" key="2">
    <source>
        <dbReference type="EMBL" id="QIZ50651.1"/>
    </source>
</evidence>
<organism evidence="2 3">
    <name type="scientific">Dickeya zeae</name>
    <dbReference type="NCBI Taxonomy" id="204042"/>
    <lineage>
        <taxon>Bacteria</taxon>
        <taxon>Pseudomonadati</taxon>
        <taxon>Pseudomonadota</taxon>
        <taxon>Gammaproteobacteria</taxon>
        <taxon>Enterobacterales</taxon>
        <taxon>Pectobacteriaceae</taxon>
        <taxon>Dickeya</taxon>
    </lineage>
</organism>
<protein>
    <submittedName>
        <fullName evidence="2">Uncharacterized protein</fullName>
    </submittedName>
</protein>
<dbReference type="Proteomes" id="UP000500801">
    <property type="component" value="Chromosome"/>
</dbReference>
<accession>A0AAE6YXZ8</accession>
<evidence type="ECO:0000313" key="3">
    <source>
        <dbReference type="Proteomes" id="UP000500801"/>
    </source>
</evidence>
<keyword evidence="1" id="KW-0472">Membrane</keyword>
<proteinExistence type="predicted"/>
<evidence type="ECO:0000256" key="1">
    <source>
        <dbReference type="SAM" id="Phobius"/>
    </source>
</evidence>
<feature type="transmembrane region" description="Helical" evidence="1">
    <location>
        <begin position="24"/>
        <end position="46"/>
    </location>
</feature>
<dbReference type="AlphaFoldDB" id="A0AAE6YXZ8"/>
<dbReference type="EMBL" id="CP033622">
    <property type="protein sequence ID" value="QIZ50651.1"/>
    <property type="molecule type" value="Genomic_DNA"/>
</dbReference>
<sequence length="72" mass="8532">MYYVPTNKKRQLIISITTNKSQFIVARLFFNVITQLKIIILITMMAKSLYRYIFIYISITGKCPSSRYTNEK</sequence>
<reference evidence="2 3" key="1">
    <citation type="submission" date="2018-11" db="EMBL/GenBank/DDBJ databases">
        <title>Complete genome sequence of Dickeya zeae strain CE1 infecting Canna edulis Ker-Gawl. in China.</title>
        <authorList>
            <person name="Zhang J."/>
            <person name="Lin B."/>
            <person name="Shen H."/>
            <person name="Jiang S."/>
            <person name="Pu X."/>
            <person name="Sun D."/>
        </authorList>
    </citation>
    <scope>NUCLEOTIDE SEQUENCE [LARGE SCALE GENOMIC DNA]</scope>
    <source>
        <strain evidence="2 3">CE1</strain>
    </source>
</reference>
<keyword evidence="1" id="KW-0812">Transmembrane</keyword>